<keyword evidence="1" id="KW-0808">Transferase</keyword>
<organism evidence="1 2">
    <name type="scientific">Monoraphidium neglectum</name>
    <dbReference type="NCBI Taxonomy" id="145388"/>
    <lineage>
        <taxon>Eukaryota</taxon>
        <taxon>Viridiplantae</taxon>
        <taxon>Chlorophyta</taxon>
        <taxon>core chlorophytes</taxon>
        <taxon>Chlorophyceae</taxon>
        <taxon>CS clade</taxon>
        <taxon>Sphaeropleales</taxon>
        <taxon>Selenastraceae</taxon>
        <taxon>Monoraphidium</taxon>
    </lineage>
</organism>
<dbReference type="AlphaFoldDB" id="A0A0D2ITK6"/>
<evidence type="ECO:0000313" key="1">
    <source>
        <dbReference type="EMBL" id="KIY91357.1"/>
    </source>
</evidence>
<dbReference type="EC" id="2.7.11.1" evidence="1"/>
<keyword evidence="2" id="KW-1185">Reference proteome</keyword>
<proteinExistence type="predicted"/>
<evidence type="ECO:0000313" key="2">
    <source>
        <dbReference type="Proteomes" id="UP000054498"/>
    </source>
</evidence>
<sequence length="78" mass="8968">MSRQTPRPPPKFVATLLSPILWRMEAPDRFDMYSVGITLLQMAFPALRSDNGVIAFNKRLKECGWDLNKWRNGEAMGK</sequence>
<reference evidence="1 2" key="1">
    <citation type="journal article" date="2013" name="BMC Genomics">
        <title>Reconstruction of the lipid metabolism for the microalga Monoraphidium neglectum from its genome sequence reveals characteristics suitable for biofuel production.</title>
        <authorList>
            <person name="Bogen C."/>
            <person name="Al-Dilaimi A."/>
            <person name="Albersmeier A."/>
            <person name="Wichmann J."/>
            <person name="Grundmann M."/>
            <person name="Rupp O."/>
            <person name="Lauersen K.J."/>
            <person name="Blifernez-Klassen O."/>
            <person name="Kalinowski J."/>
            <person name="Goesmann A."/>
            <person name="Mussgnug J.H."/>
            <person name="Kruse O."/>
        </authorList>
    </citation>
    <scope>NUCLEOTIDE SEQUENCE [LARGE SCALE GENOMIC DNA]</scope>
    <source>
        <strain evidence="1 2">SAG 48.87</strain>
    </source>
</reference>
<dbReference type="Proteomes" id="UP000054498">
    <property type="component" value="Unassembled WGS sequence"/>
</dbReference>
<dbReference type="PANTHER" id="PTHR46699:SF4">
    <property type="entry name" value="SERINE_THREONINE-PROTEIN KINASE STN7, CHLOROPLASTIC"/>
    <property type="match status" value="1"/>
</dbReference>
<keyword evidence="1" id="KW-0418">Kinase</keyword>
<gene>
    <name evidence="1" type="ORF">MNEG_16607</name>
</gene>
<dbReference type="RefSeq" id="XP_013890377.1">
    <property type="nucleotide sequence ID" value="XM_014034923.1"/>
</dbReference>
<dbReference type="GO" id="GO:0004674">
    <property type="term" value="F:protein serine/threonine kinase activity"/>
    <property type="evidence" value="ECO:0007669"/>
    <property type="project" value="UniProtKB-EC"/>
</dbReference>
<dbReference type="PANTHER" id="PTHR46699">
    <property type="entry name" value="SERINE/THREONINE-PROTEIN KINASE STN8, CHLOROPLASTIC-RELATED"/>
    <property type="match status" value="1"/>
</dbReference>
<name>A0A0D2ITK6_9CHLO</name>
<dbReference type="OrthoDB" id="10252171at2759"/>
<accession>A0A0D2ITK6</accession>
<dbReference type="EMBL" id="KK106776">
    <property type="protein sequence ID" value="KIY91357.1"/>
    <property type="molecule type" value="Genomic_DNA"/>
</dbReference>
<dbReference type="Gene3D" id="1.10.510.10">
    <property type="entry name" value="Transferase(Phosphotransferase) domain 1"/>
    <property type="match status" value="1"/>
</dbReference>
<dbReference type="KEGG" id="mng:MNEG_16607"/>
<dbReference type="GeneID" id="25734383"/>
<dbReference type="STRING" id="145388.A0A0D2ITK6"/>
<protein>
    <submittedName>
        <fullName evidence="1">Serine/threonine-protein kinase stt7, chloroplastic</fullName>
        <ecNumber evidence="1">2.7.11.1</ecNumber>
    </submittedName>
</protein>